<keyword evidence="2" id="KW-1185">Reference proteome</keyword>
<gene>
    <name evidence="1" type="ORF">QFC20_004708</name>
</gene>
<comment type="caution">
    <text evidence="1">The sequence shown here is derived from an EMBL/GenBank/DDBJ whole genome shotgun (WGS) entry which is preliminary data.</text>
</comment>
<dbReference type="EMBL" id="JASBWS010000057">
    <property type="protein sequence ID" value="KAJ9103704.1"/>
    <property type="molecule type" value="Genomic_DNA"/>
</dbReference>
<protein>
    <submittedName>
        <fullName evidence="1">Uncharacterized protein</fullName>
    </submittedName>
</protein>
<evidence type="ECO:0000313" key="2">
    <source>
        <dbReference type="Proteomes" id="UP001230649"/>
    </source>
</evidence>
<sequence>MLSVTVQPSLRSTGRAALQCVRQAAFSTTSAQAAQQRNEGRDASRRDLDRNAFDITGIQKFQFDDTTSYGHMILEKKREKLELLRAIERDRSLLEQQRKPFQPPSTDRCLRFTTTIDLVTPTDASPRETAHTHKSVVNFPISRLPLNDAAAVHRFKLLAGPRWIPSKSAVLQHEGKEQDADEEHGWFKMSQDSFGEVRLNRQWLMDTIQRLVKEANSTTSPIAQQELPLDLRHVYARLRKKRDSKRGEHVWARVQARAASGNGGGVQGFPKEWL</sequence>
<proteinExistence type="predicted"/>
<reference evidence="1" key="1">
    <citation type="submission" date="2023-04" db="EMBL/GenBank/DDBJ databases">
        <title>Draft Genome sequencing of Naganishia species isolated from polar environments using Oxford Nanopore Technology.</title>
        <authorList>
            <person name="Leo P."/>
            <person name="Venkateswaran K."/>
        </authorList>
    </citation>
    <scope>NUCLEOTIDE SEQUENCE</scope>
    <source>
        <strain evidence="1">MNA-CCFEE 5262</strain>
    </source>
</reference>
<accession>A0ACC2VW71</accession>
<organism evidence="1 2">
    <name type="scientific">Naganishia adeliensis</name>
    <dbReference type="NCBI Taxonomy" id="92952"/>
    <lineage>
        <taxon>Eukaryota</taxon>
        <taxon>Fungi</taxon>
        <taxon>Dikarya</taxon>
        <taxon>Basidiomycota</taxon>
        <taxon>Agaricomycotina</taxon>
        <taxon>Tremellomycetes</taxon>
        <taxon>Filobasidiales</taxon>
        <taxon>Filobasidiaceae</taxon>
        <taxon>Naganishia</taxon>
    </lineage>
</organism>
<name>A0ACC2VW71_9TREE</name>
<evidence type="ECO:0000313" key="1">
    <source>
        <dbReference type="EMBL" id="KAJ9103704.1"/>
    </source>
</evidence>
<dbReference type="Proteomes" id="UP001230649">
    <property type="component" value="Unassembled WGS sequence"/>
</dbReference>